<gene>
    <name evidence="1" type="ORF">SAMN05660860_02483</name>
</gene>
<organism evidence="1 2">
    <name type="scientific">Geoalkalibacter ferrihydriticus</name>
    <dbReference type="NCBI Taxonomy" id="392333"/>
    <lineage>
        <taxon>Bacteria</taxon>
        <taxon>Pseudomonadati</taxon>
        <taxon>Thermodesulfobacteriota</taxon>
        <taxon>Desulfuromonadia</taxon>
        <taxon>Desulfuromonadales</taxon>
        <taxon>Geoalkalibacteraceae</taxon>
        <taxon>Geoalkalibacter</taxon>
    </lineage>
</organism>
<evidence type="ECO:0000313" key="1">
    <source>
        <dbReference type="EMBL" id="SDM42607.1"/>
    </source>
</evidence>
<name>A0A1G9T4Q5_9BACT</name>
<evidence type="ECO:0000313" key="2">
    <source>
        <dbReference type="Proteomes" id="UP000182146"/>
    </source>
</evidence>
<dbReference type="AlphaFoldDB" id="A0A1G9T4Q5"/>
<reference evidence="1 2" key="1">
    <citation type="submission" date="2016-10" db="EMBL/GenBank/DDBJ databases">
        <authorList>
            <person name="de Groot N.N."/>
        </authorList>
    </citation>
    <scope>NUCLEOTIDE SEQUENCE [LARGE SCALE GENOMIC DNA]</scope>
    <source>
        <strain evidence="1 2">DSM 17813</strain>
    </source>
</reference>
<sequence length="40" mass="4484">MTKFIVLLVGIVWACLLFISWGQADGIIPPQPETSRAQQR</sequence>
<dbReference type="RefSeq" id="WP_268746210.1">
    <property type="nucleotide sequence ID" value="NZ_FNGU01000006.1"/>
</dbReference>
<proteinExistence type="predicted"/>
<accession>A0A1G9T4Q5</accession>
<protein>
    <submittedName>
        <fullName evidence="1">Uncharacterized protein</fullName>
    </submittedName>
</protein>
<dbReference type="EMBL" id="FNGU01000006">
    <property type="protein sequence ID" value="SDM42607.1"/>
    <property type="molecule type" value="Genomic_DNA"/>
</dbReference>
<dbReference type="Proteomes" id="UP000182146">
    <property type="component" value="Unassembled WGS sequence"/>
</dbReference>